<dbReference type="EMBL" id="JABBWD010000099">
    <property type="protein sequence ID" value="KAG1766131.1"/>
    <property type="molecule type" value="Genomic_DNA"/>
</dbReference>
<dbReference type="AlphaFoldDB" id="A0A9P6ZIA2"/>
<organism evidence="1 2">
    <name type="scientific">Suillus placidus</name>
    <dbReference type="NCBI Taxonomy" id="48579"/>
    <lineage>
        <taxon>Eukaryota</taxon>
        <taxon>Fungi</taxon>
        <taxon>Dikarya</taxon>
        <taxon>Basidiomycota</taxon>
        <taxon>Agaricomycotina</taxon>
        <taxon>Agaricomycetes</taxon>
        <taxon>Agaricomycetidae</taxon>
        <taxon>Boletales</taxon>
        <taxon>Suillineae</taxon>
        <taxon>Suillaceae</taxon>
        <taxon>Suillus</taxon>
    </lineage>
</organism>
<evidence type="ECO:0000313" key="2">
    <source>
        <dbReference type="Proteomes" id="UP000714275"/>
    </source>
</evidence>
<accession>A0A9P6ZIA2</accession>
<gene>
    <name evidence="1" type="ORF">EV702DRAFT_981102</name>
</gene>
<name>A0A9P6ZIA2_9AGAM</name>
<feature type="non-terminal residue" evidence="1">
    <location>
        <position position="175"/>
    </location>
</feature>
<comment type="caution">
    <text evidence="1">The sequence shown here is derived from an EMBL/GenBank/DDBJ whole genome shotgun (WGS) entry which is preliminary data.</text>
</comment>
<dbReference type="OrthoDB" id="3210866at2759"/>
<protein>
    <submittedName>
        <fullName evidence="1">Uncharacterized protein</fullName>
    </submittedName>
</protein>
<sequence length="175" mass="20358">LLQLGDGTILQVDASEIPDPPAISFAHDILRLNGMWDDHTEHWKGLSVIVICSHPIAVEYWPLLYRYGKQQQWQGTKNKWNDWRIIVERYREGSPEQFWATFSAKGEHMKYTTIIQKLRDMRMSVDSHLAEQARREFGATFDAHFTYRRGGQEYVMTKVSAIAKRYIELTGKGLA</sequence>
<proteinExistence type="predicted"/>
<keyword evidence="2" id="KW-1185">Reference proteome</keyword>
<dbReference type="Proteomes" id="UP000714275">
    <property type="component" value="Unassembled WGS sequence"/>
</dbReference>
<reference evidence="1" key="1">
    <citation type="journal article" date="2020" name="New Phytol.">
        <title>Comparative genomics reveals dynamic genome evolution in host specialist ectomycorrhizal fungi.</title>
        <authorList>
            <person name="Lofgren L.A."/>
            <person name="Nguyen N.H."/>
            <person name="Vilgalys R."/>
            <person name="Ruytinx J."/>
            <person name="Liao H.L."/>
            <person name="Branco S."/>
            <person name="Kuo A."/>
            <person name="LaButti K."/>
            <person name="Lipzen A."/>
            <person name="Andreopoulos W."/>
            <person name="Pangilinan J."/>
            <person name="Riley R."/>
            <person name="Hundley H."/>
            <person name="Na H."/>
            <person name="Barry K."/>
            <person name="Grigoriev I.V."/>
            <person name="Stajich J.E."/>
            <person name="Kennedy P.G."/>
        </authorList>
    </citation>
    <scope>NUCLEOTIDE SEQUENCE</scope>
    <source>
        <strain evidence="1">DOB743</strain>
    </source>
</reference>
<evidence type="ECO:0000313" key="1">
    <source>
        <dbReference type="EMBL" id="KAG1766131.1"/>
    </source>
</evidence>